<evidence type="ECO:0000313" key="1">
    <source>
        <dbReference type="EMBL" id="MBX52963.1"/>
    </source>
</evidence>
<dbReference type="EMBL" id="GGEC01072479">
    <property type="protein sequence ID" value="MBX52963.1"/>
    <property type="molecule type" value="Transcribed_RNA"/>
</dbReference>
<organism evidence="1">
    <name type="scientific">Rhizophora mucronata</name>
    <name type="common">Asiatic mangrove</name>
    <dbReference type="NCBI Taxonomy" id="61149"/>
    <lineage>
        <taxon>Eukaryota</taxon>
        <taxon>Viridiplantae</taxon>
        <taxon>Streptophyta</taxon>
        <taxon>Embryophyta</taxon>
        <taxon>Tracheophyta</taxon>
        <taxon>Spermatophyta</taxon>
        <taxon>Magnoliopsida</taxon>
        <taxon>eudicotyledons</taxon>
        <taxon>Gunneridae</taxon>
        <taxon>Pentapetalae</taxon>
        <taxon>rosids</taxon>
        <taxon>fabids</taxon>
        <taxon>Malpighiales</taxon>
        <taxon>Rhizophoraceae</taxon>
        <taxon>Rhizophora</taxon>
    </lineage>
</organism>
<proteinExistence type="predicted"/>
<protein>
    <submittedName>
        <fullName evidence="1">Uncharacterized protein</fullName>
    </submittedName>
</protein>
<reference evidence="1" key="1">
    <citation type="submission" date="2018-02" db="EMBL/GenBank/DDBJ databases">
        <title>Rhizophora mucronata_Transcriptome.</title>
        <authorList>
            <person name="Meera S.P."/>
            <person name="Sreeshan A."/>
            <person name="Augustine A."/>
        </authorList>
    </citation>
    <scope>NUCLEOTIDE SEQUENCE</scope>
    <source>
        <tissue evidence="1">Leaf</tissue>
    </source>
</reference>
<sequence length="14" mass="1794">MHTQTKRERIMIHI</sequence>
<accession>A0A2P2PE06</accession>
<name>A0A2P2PE06_RHIMU</name>